<dbReference type="EMBL" id="GG662821">
    <property type="protein sequence ID" value="EAR89284.1"/>
    <property type="molecule type" value="Genomic_DNA"/>
</dbReference>
<organism evidence="1 2">
    <name type="scientific">Tetrahymena thermophila (strain SB210)</name>
    <dbReference type="NCBI Taxonomy" id="312017"/>
    <lineage>
        <taxon>Eukaryota</taxon>
        <taxon>Sar</taxon>
        <taxon>Alveolata</taxon>
        <taxon>Ciliophora</taxon>
        <taxon>Intramacronucleata</taxon>
        <taxon>Oligohymenophorea</taxon>
        <taxon>Hymenostomatida</taxon>
        <taxon>Tetrahymenina</taxon>
        <taxon>Tetrahymenidae</taxon>
        <taxon>Tetrahymena</taxon>
    </lineage>
</organism>
<gene>
    <name evidence="1" type="ORF">TTHERM_00370990</name>
</gene>
<dbReference type="HOGENOM" id="CLU_530537_0_0_1"/>
<evidence type="ECO:0000313" key="2">
    <source>
        <dbReference type="Proteomes" id="UP000009168"/>
    </source>
</evidence>
<dbReference type="GeneID" id="7827844"/>
<keyword evidence="2" id="KW-1185">Reference proteome</keyword>
<evidence type="ECO:0000313" key="1">
    <source>
        <dbReference type="EMBL" id="EAR89284.1"/>
    </source>
</evidence>
<reference evidence="2" key="1">
    <citation type="journal article" date="2006" name="PLoS Biol.">
        <title>Macronuclear genome sequence of the ciliate Tetrahymena thermophila, a model eukaryote.</title>
        <authorList>
            <person name="Eisen J.A."/>
            <person name="Coyne R.S."/>
            <person name="Wu M."/>
            <person name="Wu D."/>
            <person name="Thiagarajan M."/>
            <person name="Wortman J.R."/>
            <person name="Badger J.H."/>
            <person name="Ren Q."/>
            <person name="Amedeo P."/>
            <person name="Jones K.M."/>
            <person name="Tallon L.J."/>
            <person name="Delcher A.L."/>
            <person name="Salzberg S.L."/>
            <person name="Silva J.C."/>
            <person name="Haas B.J."/>
            <person name="Majoros W.H."/>
            <person name="Farzad M."/>
            <person name="Carlton J.M."/>
            <person name="Smith R.K. Jr."/>
            <person name="Garg J."/>
            <person name="Pearlman R.E."/>
            <person name="Karrer K.M."/>
            <person name="Sun L."/>
            <person name="Manning G."/>
            <person name="Elde N.C."/>
            <person name="Turkewitz A.P."/>
            <person name="Asai D.J."/>
            <person name="Wilkes D.E."/>
            <person name="Wang Y."/>
            <person name="Cai H."/>
            <person name="Collins K."/>
            <person name="Stewart B.A."/>
            <person name="Lee S.R."/>
            <person name="Wilamowska K."/>
            <person name="Weinberg Z."/>
            <person name="Ruzzo W.L."/>
            <person name="Wloga D."/>
            <person name="Gaertig J."/>
            <person name="Frankel J."/>
            <person name="Tsao C.-C."/>
            <person name="Gorovsky M.A."/>
            <person name="Keeling P.J."/>
            <person name="Waller R.F."/>
            <person name="Patron N.J."/>
            <person name="Cherry J.M."/>
            <person name="Stover N.A."/>
            <person name="Krieger C.J."/>
            <person name="del Toro C."/>
            <person name="Ryder H.F."/>
            <person name="Williamson S.C."/>
            <person name="Barbeau R.A."/>
            <person name="Hamilton E.P."/>
            <person name="Orias E."/>
        </authorList>
    </citation>
    <scope>NUCLEOTIDE SEQUENCE [LARGE SCALE GENOMIC DNA]</scope>
    <source>
        <strain evidence="2">SB210</strain>
    </source>
</reference>
<dbReference type="KEGG" id="tet:TTHERM_00370990"/>
<sequence>MGNNCTNCCNNIEKKLKQMSEDEVELKITNNRQTLAHNNLSMIVEDAYESQLSQQNSHLGISMQVQSNTLNSINTGVAQNNSNLTNFWILDIQERLVIVSNVNEPNLHMKIQVSFNEQTEEFCLFEEIACIGSNSTNSSLTSLNLKGQQMGNTAGANLKELNSITLNANSPSNAQNNNNTQHVSQEQLKFIANKKYHCYPFERQISQFYQIHFEKQETKVERINDFQTLDDMQFTIIETWKEILKRVFKLAGIQQNCNLVIINNFLRFARQASQLNAIAEMLLKFVFEQLKVARFSICSSGVPILKFVNKKNGIVFDILESGYIFCLPVNQGSSLDSKFRIIFAQPNTSFYVKNETDFVMSQGQLNHFQVIPTQQNNSILLQGQSQALAASGNSVMSKKGDSIQKDIQDFLESLDHEFAISCFKSQSVVINNQCKNDFIQASILQVLNQFYMTTNPPQEDQIMNIFQPIIPKQPRNTRVFGTADLLKLNVIETISKSRYERLGSVEIIKQNIFL</sequence>
<dbReference type="AlphaFoldDB" id="I7M0K4"/>
<dbReference type="Proteomes" id="UP000009168">
    <property type="component" value="Unassembled WGS sequence"/>
</dbReference>
<protein>
    <submittedName>
        <fullName evidence="1">Uncharacterized protein</fullName>
    </submittedName>
</protein>
<name>I7M0K4_TETTS</name>
<dbReference type="InParanoid" id="I7M0K4"/>
<accession>I7M0K4</accession>
<proteinExistence type="predicted"/>
<dbReference type="RefSeq" id="XP_001009529.1">
    <property type="nucleotide sequence ID" value="XM_001009529.1"/>
</dbReference>